<accession>A0A371AV29</accession>
<dbReference type="Proteomes" id="UP000255036">
    <property type="component" value="Unassembled WGS sequence"/>
</dbReference>
<feature type="region of interest" description="Disordered" evidence="1">
    <location>
        <begin position="1"/>
        <end position="31"/>
    </location>
</feature>
<evidence type="ECO:0008006" key="4">
    <source>
        <dbReference type="Google" id="ProtNLM"/>
    </source>
</evidence>
<dbReference type="RefSeq" id="WP_115482068.1">
    <property type="nucleotide sequence ID" value="NZ_QRCT01000028.1"/>
</dbReference>
<evidence type="ECO:0000313" key="2">
    <source>
        <dbReference type="EMBL" id="RDU23399.1"/>
    </source>
</evidence>
<dbReference type="AlphaFoldDB" id="A0A371AV29"/>
<evidence type="ECO:0000256" key="1">
    <source>
        <dbReference type="SAM" id="MobiDB-lite"/>
    </source>
</evidence>
<name>A0A371AV29_9FIRM</name>
<protein>
    <recommendedName>
        <fullName evidence="4">CopG family transcriptional regulator</fullName>
    </recommendedName>
</protein>
<organism evidence="2 3">
    <name type="scientific">Anaerosacchariphilus polymeriproducens</name>
    <dbReference type="NCBI Taxonomy" id="1812858"/>
    <lineage>
        <taxon>Bacteria</taxon>
        <taxon>Bacillati</taxon>
        <taxon>Bacillota</taxon>
        <taxon>Clostridia</taxon>
        <taxon>Lachnospirales</taxon>
        <taxon>Lachnospiraceae</taxon>
        <taxon>Anaerosacchariphilus</taxon>
    </lineage>
</organism>
<evidence type="ECO:0000313" key="3">
    <source>
        <dbReference type="Proteomes" id="UP000255036"/>
    </source>
</evidence>
<proteinExistence type="predicted"/>
<dbReference type="EMBL" id="QRCT01000028">
    <property type="protein sequence ID" value="RDU23399.1"/>
    <property type="molecule type" value="Genomic_DNA"/>
</dbReference>
<keyword evidence="3" id="KW-1185">Reference proteome</keyword>
<reference evidence="2 3" key="1">
    <citation type="submission" date="2018-07" db="EMBL/GenBank/DDBJ databases">
        <title>Anaerosacharophilus polymeroproducens gen. nov. sp. nov., an anaerobic bacterium isolated from salt field.</title>
        <authorList>
            <person name="Kim W."/>
            <person name="Yang S.-H."/>
            <person name="Oh J."/>
            <person name="Lee J.-H."/>
            <person name="Kwon K.K."/>
        </authorList>
    </citation>
    <scope>NUCLEOTIDE SEQUENCE [LARGE SCALE GENOMIC DNA]</scope>
    <source>
        <strain evidence="2 3">MCWD5</strain>
    </source>
</reference>
<feature type="compositionally biased region" description="Basic and acidic residues" evidence="1">
    <location>
        <begin position="1"/>
        <end position="15"/>
    </location>
</feature>
<comment type="caution">
    <text evidence="2">The sequence shown here is derived from an EMBL/GenBank/DDBJ whole genome shotgun (WGS) entry which is preliminary data.</text>
</comment>
<gene>
    <name evidence="2" type="ORF">DWV06_10115</name>
</gene>
<sequence length="85" mass="9869">MASLKDEIVKQEKKVTQPKKSPVTKLTSTRNKKKNFASASIQVEPVMYQRFKQINQMNGQSNNAVIRNLIAQYVRENKELLDQEF</sequence>